<evidence type="ECO:0000256" key="1">
    <source>
        <dbReference type="ARBA" id="ARBA00023015"/>
    </source>
</evidence>
<evidence type="ECO:0000256" key="3">
    <source>
        <dbReference type="ARBA" id="ARBA00023163"/>
    </source>
</evidence>
<sequence>MEENNGLNELIYEYYESRILFGIYRYGEQLKSVPQICASFGLARNTVQTALRKLEKNGYIKTEKRKVARVVYQGTEDLFRENAAKYFAPRKEGFLDFRHAGNLMFLPIWEKGLRNIKMNRQNAVCGKGDAVPSEPSKLYMDVLNSFDNDLMRGLYWQCLRYLSYFYPKRNDRKANYVTEDLLSEEKANRLKQETDVYYERVLWEVLDFAESMYGKQGLEKVDQIPFTWIIYRRRPQVRYTLASAIIRQILWERYPPGSYLPSLPKMAEQYQVSLSTVRRTLEVLQALGVTQTHMGVGTEVCLKPIDPDIINKSEIQENLRLHGEAMQLLALTVRNVTLYTLESAAKDKRENLLQEISKLHGKNNNILCIDVLLKFISRQCPSAFIRECYGKLSELAAWGYIFFAVLRGTGRQPDMDLTDFISQLERDLQTDHLTAFAEKWQSFIEDRTNFFYSNFSL</sequence>
<dbReference type="PROSITE" id="PS50949">
    <property type="entry name" value="HTH_GNTR"/>
    <property type="match status" value="2"/>
</dbReference>
<accession>A0ABT1RSM5</accession>
<evidence type="ECO:0000256" key="2">
    <source>
        <dbReference type="ARBA" id="ARBA00023125"/>
    </source>
</evidence>
<evidence type="ECO:0000259" key="4">
    <source>
        <dbReference type="PROSITE" id="PS50949"/>
    </source>
</evidence>
<dbReference type="SUPFAM" id="SSF46785">
    <property type="entry name" value="Winged helix' DNA-binding domain"/>
    <property type="match status" value="2"/>
</dbReference>
<dbReference type="Pfam" id="PF00392">
    <property type="entry name" value="GntR"/>
    <property type="match status" value="1"/>
</dbReference>
<dbReference type="PANTHER" id="PTHR44846:SF17">
    <property type="entry name" value="GNTR-FAMILY TRANSCRIPTIONAL REGULATOR"/>
    <property type="match status" value="1"/>
</dbReference>
<comment type="caution">
    <text evidence="5">The sequence shown here is derived from an EMBL/GenBank/DDBJ whole genome shotgun (WGS) entry which is preliminary data.</text>
</comment>
<feature type="domain" description="HTH gntR-type" evidence="4">
    <location>
        <begin position="235"/>
        <end position="303"/>
    </location>
</feature>
<proteinExistence type="predicted"/>
<organism evidence="5 6">
    <name type="scientific">Anaerovorax odorimutans</name>
    <dbReference type="NCBI Taxonomy" id="109327"/>
    <lineage>
        <taxon>Bacteria</taxon>
        <taxon>Bacillati</taxon>
        <taxon>Bacillota</taxon>
        <taxon>Clostridia</taxon>
        <taxon>Peptostreptococcales</taxon>
        <taxon>Anaerovoracaceae</taxon>
        <taxon>Anaerovorax</taxon>
    </lineage>
</organism>
<dbReference type="Proteomes" id="UP001524502">
    <property type="component" value="Unassembled WGS sequence"/>
</dbReference>
<dbReference type="Gene3D" id="1.10.10.10">
    <property type="entry name" value="Winged helix-like DNA-binding domain superfamily/Winged helix DNA-binding domain"/>
    <property type="match status" value="2"/>
</dbReference>
<keyword evidence="3" id="KW-0804">Transcription</keyword>
<dbReference type="InterPro" id="IPR036388">
    <property type="entry name" value="WH-like_DNA-bd_sf"/>
</dbReference>
<protein>
    <submittedName>
        <fullName evidence="5">Winged helix-turn-helix domain-containing protein</fullName>
    </submittedName>
</protein>
<dbReference type="Pfam" id="PF14502">
    <property type="entry name" value="HTH_41"/>
    <property type="match status" value="1"/>
</dbReference>
<name>A0ABT1RSM5_9FIRM</name>
<gene>
    <name evidence="5" type="ORF">NE619_15845</name>
</gene>
<dbReference type="RefSeq" id="WP_256133402.1">
    <property type="nucleotide sequence ID" value="NZ_JANFXK010000022.1"/>
</dbReference>
<dbReference type="EMBL" id="JANFXK010000022">
    <property type="protein sequence ID" value="MCQ4638208.1"/>
    <property type="molecule type" value="Genomic_DNA"/>
</dbReference>
<keyword evidence="6" id="KW-1185">Reference proteome</keyword>
<dbReference type="InterPro" id="IPR041444">
    <property type="entry name" value="HTH_41"/>
</dbReference>
<keyword evidence="2" id="KW-0238">DNA-binding</keyword>
<dbReference type="SMART" id="SM00345">
    <property type="entry name" value="HTH_GNTR"/>
    <property type="match status" value="2"/>
</dbReference>
<feature type="domain" description="HTH gntR-type" evidence="4">
    <location>
        <begin position="5"/>
        <end position="73"/>
    </location>
</feature>
<dbReference type="InterPro" id="IPR036390">
    <property type="entry name" value="WH_DNA-bd_sf"/>
</dbReference>
<keyword evidence="1" id="KW-0805">Transcription regulation</keyword>
<dbReference type="InterPro" id="IPR050679">
    <property type="entry name" value="Bact_HTH_transcr_reg"/>
</dbReference>
<dbReference type="CDD" id="cd07377">
    <property type="entry name" value="WHTH_GntR"/>
    <property type="match status" value="2"/>
</dbReference>
<evidence type="ECO:0000313" key="6">
    <source>
        <dbReference type="Proteomes" id="UP001524502"/>
    </source>
</evidence>
<dbReference type="PANTHER" id="PTHR44846">
    <property type="entry name" value="MANNOSYL-D-GLYCERATE TRANSPORT/METABOLISM SYSTEM REPRESSOR MNGR-RELATED"/>
    <property type="match status" value="1"/>
</dbReference>
<evidence type="ECO:0000313" key="5">
    <source>
        <dbReference type="EMBL" id="MCQ4638208.1"/>
    </source>
</evidence>
<dbReference type="InterPro" id="IPR000524">
    <property type="entry name" value="Tscrpt_reg_HTH_GntR"/>
</dbReference>
<reference evidence="5 6" key="1">
    <citation type="submission" date="2022-06" db="EMBL/GenBank/DDBJ databases">
        <title>Isolation of gut microbiota from human fecal samples.</title>
        <authorList>
            <person name="Pamer E.G."/>
            <person name="Barat B."/>
            <person name="Waligurski E."/>
            <person name="Medina S."/>
            <person name="Paddock L."/>
            <person name="Mostad J."/>
        </authorList>
    </citation>
    <scope>NUCLEOTIDE SEQUENCE [LARGE SCALE GENOMIC DNA]</scope>
    <source>
        <strain evidence="5 6">SL.3.17</strain>
    </source>
</reference>